<protein>
    <submittedName>
        <fullName evidence="2">Uncharacterized protein</fullName>
    </submittedName>
</protein>
<organism evidence="2 3">
    <name type="scientific">Lojkania enalia</name>
    <dbReference type="NCBI Taxonomy" id="147567"/>
    <lineage>
        <taxon>Eukaryota</taxon>
        <taxon>Fungi</taxon>
        <taxon>Dikarya</taxon>
        <taxon>Ascomycota</taxon>
        <taxon>Pezizomycotina</taxon>
        <taxon>Dothideomycetes</taxon>
        <taxon>Pleosporomycetidae</taxon>
        <taxon>Pleosporales</taxon>
        <taxon>Pleosporales incertae sedis</taxon>
        <taxon>Lojkania</taxon>
    </lineage>
</organism>
<feature type="transmembrane region" description="Helical" evidence="1">
    <location>
        <begin position="246"/>
        <end position="265"/>
    </location>
</feature>
<proteinExistence type="predicted"/>
<sequence>MELGMGRHQRPGIPCSGCMLCQQFCLQASSIILTTNLFGDFSKCCIISKHFYQSSASEPASLTLDSIGQDSRNIWLRFVHQPQTARCLAFYLILGQLCKEIAREYRHAMKAIDSVVKFDDIFNHKDGKRIDDEDVMPRFKIGLWALESLFRLQKSLRVTVASIRDARDELEAQINEGPGTRGEALEALCQHYVDTFESGFAALVWVDTKLDTDIALITRYKEGFNAVLTLNDSRESVKQNRTIQRLTYLTIGYLPMGLAAAIFAIPGEQHVVHEPMGRGWFIWCILILLVATSLAAFFIEGLLHSFRRVFLSIWRPLKTTINRLLRCLIAAWWLWTIYHKRRQYSKESLLSKKRHEVSQGV</sequence>
<dbReference type="OrthoDB" id="3797666at2759"/>
<evidence type="ECO:0000256" key="1">
    <source>
        <dbReference type="SAM" id="Phobius"/>
    </source>
</evidence>
<comment type="caution">
    <text evidence="2">The sequence shown here is derived from an EMBL/GenBank/DDBJ whole genome shotgun (WGS) entry which is preliminary data.</text>
</comment>
<keyword evidence="1" id="KW-1133">Transmembrane helix</keyword>
<name>A0A9P4MXL4_9PLEO</name>
<keyword evidence="3" id="KW-1185">Reference proteome</keyword>
<dbReference type="AlphaFoldDB" id="A0A9P4MXL4"/>
<keyword evidence="1" id="KW-0472">Membrane</keyword>
<feature type="transmembrane region" description="Helical" evidence="1">
    <location>
        <begin position="280"/>
        <end position="299"/>
    </location>
</feature>
<gene>
    <name evidence="2" type="ORF">CC78DRAFT_206512</name>
</gene>
<keyword evidence="1" id="KW-0812">Transmembrane</keyword>
<dbReference type="EMBL" id="ML986906">
    <property type="protein sequence ID" value="KAF2257608.1"/>
    <property type="molecule type" value="Genomic_DNA"/>
</dbReference>
<dbReference type="Proteomes" id="UP000800093">
    <property type="component" value="Unassembled WGS sequence"/>
</dbReference>
<accession>A0A9P4MXL4</accession>
<dbReference type="Gene3D" id="1.20.58.340">
    <property type="entry name" value="Magnesium transport protein CorA, transmembrane region"/>
    <property type="match status" value="1"/>
</dbReference>
<reference evidence="3" key="1">
    <citation type="journal article" date="2020" name="Stud. Mycol.">
        <title>101 Dothideomycetes genomes: A test case for predicting lifestyles and emergence of pathogens.</title>
        <authorList>
            <person name="Haridas S."/>
            <person name="Albert R."/>
            <person name="Binder M."/>
            <person name="Bloem J."/>
            <person name="LaButti K."/>
            <person name="Salamov A."/>
            <person name="Andreopoulos B."/>
            <person name="Baker S."/>
            <person name="Barry K."/>
            <person name="Bills G."/>
            <person name="Bluhm B."/>
            <person name="Cannon C."/>
            <person name="Castanera R."/>
            <person name="Culley D."/>
            <person name="Daum C."/>
            <person name="Ezra D."/>
            <person name="Gonzalez J."/>
            <person name="Henrissat B."/>
            <person name="Kuo A."/>
            <person name="Liang C."/>
            <person name="Lipzen A."/>
            <person name="Lutzoni F."/>
            <person name="Magnuson J."/>
            <person name="Mondo S."/>
            <person name="Nolan M."/>
            <person name="Ohm R."/>
            <person name="Pangilinan J."/>
            <person name="Park H.-J."/>
            <person name="Ramirez L."/>
            <person name="Alfaro M."/>
            <person name="Sun H."/>
            <person name="Tritt A."/>
            <person name="Yoshinaga Y."/>
            <person name="Zwiers L.-H."/>
            <person name="Turgeon B."/>
            <person name="Goodwin S."/>
            <person name="Spatafora J."/>
            <person name="Crous P."/>
            <person name="Grigoriev I."/>
        </authorList>
    </citation>
    <scope>NUCLEOTIDE SEQUENCE [LARGE SCALE GENOMIC DNA]</scope>
    <source>
        <strain evidence="3">CBS 304.66</strain>
    </source>
</reference>
<evidence type="ECO:0000313" key="3">
    <source>
        <dbReference type="Proteomes" id="UP000800093"/>
    </source>
</evidence>
<evidence type="ECO:0000313" key="2">
    <source>
        <dbReference type="EMBL" id="KAF2257608.1"/>
    </source>
</evidence>